<evidence type="ECO:0000313" key="1">
    <source>
        <dbReference type="EMBL" id="SEQ78020.1"/>
    </source>
</evidence>
<sequence>MVNCSRYSIICFTVAWLMVGCSSNDNFSGSYKNNVSHANESLLLKVKNYSGLIKMKRDELKKSNNSKVRYDLANYYYLSQDYRSSMYYLKPLLSSGASPDIYLLQAKNLSELGEFKKSLQFVDIALNKDRSNSDGLNLKGVIQAQMGDLDNALVSFSQARAGYRQEEDVVNNMAMIYIIQKKYTEAVQLLLPIYLRGYNNSQLEHNLVFALAKSGDLRYAKDIIKKRSYSKHPDLLATDLFNVQTF</sequence>
<dbReference type="STRING" id="988801.SAMN05216522_106182"/>
<dbReference type="AlphaFoldDB" id="A0A1H9ITV2"/>
<proteinExistence type="predicted"/>
<dbReference type="InterPro" id="IPR011990">
    <property type="entry name" value="TPR-like_helical_dom_sf"/>
</dbReference>
<dbReference type="SUPFAM" id="SSF48452">
    <property type="entry name" value="TPR-like"/>
    <property type="match status" value="1"/>
</dbReference>
<protein>
    <submittedName>
        <fullName evidence="1">Tight adherence protein D</fullName>
    </submittedName>
</protein>
<keyword evidence="2" id="KW-1185">Reference proteome</keyword>
<gene>
    <name evidence="1" type="ORF">SAMN05216522_106182</name>
</gene>
<dbReference type="EMBL" id="FOGC01000006">
    <property type="protein sequence ID" value="SEQ78020.1"/>
    <property type="molecule type" value="Genomic_DNA"/>
</dbReference>
<reference evidence="2" key="1">
    <citation type="submission" date="2016-10" db="EMBL/GenBank/DDBJ databases">
        <authorList>
            <person name="Varghese N."/>
            <person name="Submissions S."/>
        </authorList>
    </citation>
    <scope>NUCLEOTIDE SEQUENCE [LARGE SCALE GENOMIC DNA]</scope>
    <source>
        <strain evidence="2">8N4</strain>
    </source>
</reference>
<dbReference type="Gene3D" id="1.25.40.10">
    <property type="entry name" value="Tetratricopeptide repeat domain"/>
    <property type="match status" value="1"/>
</dbReference>
<organism evidence="1 2">
    <name type="scientific">Rosenbergiella nectarea</name>
    <dbReference type="NCBI Taxonomy" id="988801"/>
    <lineage>
        <taxon>Bacteria</taxon>
        <taxon>Pseudomonadati</taxon>
        <taxon>Pseudomonadota</taxon>
        <taxon>Gammaproteobacteria</taxon>
        <taxon>Enterobacterales</taxon>
        <taxon>Erwiniaceae</taxon>
        <taxon>Rosenbergiella</taxon>
    </lineage>
</organism>
<evidence type="ECO:0000313" key="2">
    <source>
        <dbReference type="Proteomes" id="UP000242515"/>
    </source>
</evidence>
<dbReference type="Proteomes" id="UP000242515">
    <property type="component" value="Unassembled WGS sequence"/>
</dbReference>
<name>A0A1H9ITV2_9GAMM</name>
<dbReference type="OrthoDB" id="6480168at2"/>
<accession>A0A1H9ITV2</accession>
<dbReference type="PROSITE" id="PS51257">
    <property type="entry name" value="PROKAR_LIPOPROTEIN"/>
    <property type="match status" value="1"/>
</dbReference>